<keyword evidence="1" id="KW-0175">Coiled coil</keyword>
<evidence type="ECO:0000256" key="2">
    <source>
        <dbReference type="SAM" id="MobiDB-lite"/>
    </source>
</evidence>
<dbReference type="EMBL" id="JAJSOF020000040">
    <property type="protein sequence ID" value="KAJ4426445.1"/>
    <property type="molecule type" value="Genomic_DNA"/>
</dbReference>
<comment type="caution">
    <text evidence="3">The sequence shown here is derived from an EMBL/GenBank/DDBJ whole genome shotgun (WGS) entry which is preliminary data.</text>
</comment>
<organism evidence="3 4">
    <name type="scientific">Periplaneta americana</name>
    <name type="common">American cockroach</name>
    <name type="synonym">Blatta americana</name>
    <dbReference type="NCBI Taxonomy" id="6978"/>
    <lineage>
        <taxon>Eukaryota</taxon>
        <taxon>Metazoa</taxon>
        <taxon>Ecdysozoa</taxon>
        <taxon>Arthropoda</taxon>
        <taxon>Hexapoda</taxon>
        <taxon>Insecta</taxon>
        <taxon>Pterygota</taxon>
        <taxon>Neoptera</taxon>
        <taxon>Polyneoptera</taxon>
        <taxon>Dictyoptera</taxon>
        <taxon>Blattodea</taxon>
        <taxon>Blattoidea</taxon>
        <taxon>Blattidae</taxon>
        <taxon>Blattinae</taxon>
        <taxon>Periplaneta</taxon>
    </lineage>
</organism>
<gene>
    <name evidence="3" type="ORF">ANN_27259</name>
</gene>
<feature type="region of interest" description="Disordered" evidence="2">
    <location>
        <begin position="98"/>
        <end position="145"/>
    </location>
</feature>
<keyword evidence="4" id="KW-1185">Reference proteome</keyword>
<feature type="compositionally biased region" description="Basic and acidic residues" evidence="2">
    <location>
        <begin position="497"/>
        <end position="524"/>
    </location>
</feature>
<evidence type="ECO:0000313" key="3">
    <source>
        <dbReference type="EMBL" id="KAJ4426445.1"/>
    </source>
</evidence>
<dbReference type="Proteomes" id="UP001148838">
    <property type="component" value="Unassembled WGS sequence"/>
</dbReference>
<evidence type="ECO:0000256" key="1">
    <source>
        <dbReference type="SAM" id="Coils"/>
    </source>
</evidence>
<proteinExistence type="predicted"/>
<feature type="compositionally biased region" description="Basic and acidic residues" evidence="2">
    <location>
        <begin position="454"/>
        <end position="476"/>
    </location>
</feature>
<name>A0ABQ8RXP3_PERAM</name>
<feature type="coiled-coil region" evidence="1">
    <location>
        <begin position="287"/>
        <end position="324"/>
    </location>
</feature>
<sequence length="548" mass="61683">MKAAGHCIQGSDPTSTELLYTIFCELRPESSAKAQLSNHSDPISNVCIATEEPRPSTTNAESQDSSLAQILQWPGTPKREGKRNCERTPFVITSDEWHTLASDKAQKRKMEEEAREERKRIRDERNNSEKSCDNAGEISPGSSTETYPTFARIGLRENPGKNHNQVTCPDRDLNPGHLVSRTDALSVTPQNGEVVNRSIPGRPRISTREEDPMLLREVENHPFRTASKLKMASNFPGSPHTVRHTVSSSCGERTFDDGVCHVPSSVCYSATGFLRRGLNQVEVEMKNQGLENLRLKVENICEKIEEQIAENNKLKKKMSDYDLKYRKDNLIIFGVEERGREKEMETFKKEATRRQQRVDVSYISGGKEEKKFIPTSRTEQVIVADQHPCSKEFRNPHADVRGSVEVMTQGEDKCNVIKQRKQIPSLHTMAVRLAHSRRNADNNGTRSTGVRKKASGDKKRNQESGSDREESSEKLKGASVSGNLGCESESVGWGNKRGIEEEERNRKKDRDRNKAEANSKERSEPATAEDIAMLLDTIKKCGDMIKKC</sequence>
<reference evidence="3 4" key="1">
    <citation type="journal article" date="2022" name="Allergy">
        <title>Genome assembly and annotation of Periplaneta americana reveal a comprehensive cockroach allergen profile.</title>
        <authorList>
            <person name="Wang L."/>
            <person name="Xiong Q."/>
            <person name="Saelim N."/>
            <person name="Wang L."/>
            <person name="Nong W."/>
            <person name="Wan A.T."/>
            <person name="Shi M."/>
            <person name="Liu X."/>
            <person name="Cao Q."/>
            <person name="Hui J.H.L."/>
            <person name="Sookrung N."/>
            <person name="Leung T.F."/>
            <person name="Tungtrongchitr A."/>
            <person name="Tsui S.K.W."/>
        </authorList>
    </citation>
    <scope>NUCLEOTIDE SEQUENCE [LARGE SCALE GENOMIC DNA]</scope>
    <source>
        <strain evidence="3">PWHHKU_190912</strain>
    </source>
</reference>
<evidence type="ECO:0000313" key="4">
    <source>
        <dbReference type="Proteomes" id="UP001148838"/>
    </source>
</evidence>
<accession>A0ABQ8RXP3</accession>
<feature type="compositionally biased region" description="Basic and acidic residues" evidence="2">
    <location>
        <begin position="104"/>
        <end position="132"/>
    </location>
</feature>
<protein>
    <submittedName>
        <fullName evidence="3">Uncharacterized protein</fullName>
    </submittedName>
</protein>
<feature type="region of interest" description="Disordered" evidence="2">
    <location>
        <begin position="435"/>
        <end position="528"/>
    </location>
</feature>